<dbReference type="Pfam" id="PF15151">
    <property type="entry name" value="RGCC"/>
    <property type="match status" value="1"/>
</dbReference>
<dbReference type="eggNOG" id="ENOG502STX8">
    <property type="taxonomic scope" value="Eukaryota"/>
</dbReference>
<accession>W5NC82</accession>
<name>W5NC82_LEPOC</name>
<sequence length="111" mass="12252">LSAPSPAALDSELGDLLQEFHDVMEELRTPEHSRPEQYQEYLRQPKRSSAVCDSGIEDSDCSRELTPNSSLNTSEEDLNTAGTSAVPKAKLGDLTELENFIENLDRELAGM</sequence>
<dbReference type="HOGENOM" id="CLU_154700_1_0_1"/>
<dbReference type="OMA" id="SKPHAYQ"/>
<evidence type="ECO:0000256" key="1">
    <source>
        <dbReference type="SAM" id="MobiDB-lite"/>
    </source>
</evidence>
<dbReference type="PANTHER" id="PTHR32193">
    <property type="entry name" value="REGULATOR OF CELL CYCLE RGCC"/>
    <property type="match status" value="1"/>
</dbReference>
<reference evidence="2" key="2">
    <citation type="submission" date="2025-08" db="UniProtKB">
        <authorList>
            <consortium name="Ensembl"/>
        </authorList>
    </citation>
    <scope>IDENTIFICATION</scope>
</reference>
<dbReference type="PANTHER" id="PTHR32193:SF5">
    <property type="entry name" value="RGCC PROTEIN"/>
    <property type="match status" value="1"/>
</dbReference>
<dbReference type="EMBL" id="AHAT01015659">
    <property type="status" value="NOT_ANNOTATED_CDS"/>
    <property type="molecule type" value="Genomic_DNA"/>
</dbReference>
<reference evidence="3" key="1">
    <citation type="submission" date="2011-12" db="EMBL/GenBank/DDBJ databases">
        <title>The Draft Genome of Lepisosteus oculatus.</title>
        <authorList>
            <consortium name="The Broad Institute Genome Assembly &amp; Analysis Group"/>
            <consortium name="Computational R&amp;D Group"/>
            <consortium name="and Sequencing Platform"/>
            <person name="Di Palma F."/>
            <person name="Alfoldi J."/>
            <person name="Johnson J."/>
            <person name="Berlin A."/>
            <person name="Gnerre S."/>
            <person name="Jaffe D."/>
            <person name="MacCallum I."/>
            <person name="Young S."/>
            <person name="Walker B.J."/>
            <person name="Lander E.S."/>
            <person name="Lindblad-Toh K."/>
        </authorList>
    </citation>
    <scope>NUCLEOTIDE SEQUENCE [LARGE SCALE GENOMIC DNA]</scope>
</reference>
<dbReference type="Bgee" id="ENSLOCG00000014814">
    <property type="expression patterns" value="Expressed in zone of skin and 13 other cell types or tissues"/>
</dbReference>
<dbReference type="Ensembl" id="ENSLOCT00000018273.1">
    <property type="protein sequence ID" value="ENSLOCP00000018241.1"/>
    <property type="gene ID" value="ENSLOCG00000014814.1"/>
</dbReference>
<dbReference type="InterPro" id="IPR029252">
    <property type="entry name" value="RGCC"/>
</dbReference>
<evidence type="ECO:0000313" key="2">
    <source>
        <dbReference type="Ensembl" id="ENSLOCP00000018241.1"/>
    </source>
</evidence>
<reference evidence="2" key="3">
    <citation type="submission" date="2025-09" db="UniProtKB">
        <authorList>
            <consortium name="Ensembl"/>
        </authorList>
    </citation>
    <scope>IDENTIFICATION</scope>
</reference>
<protein>
    <submittedName>
        <fullName evidence="2">Si:dkey-27i16.2</fullName>
    </submittedName>
</protein>
<feature type="region of interest" description="Disordered" evidence="1">
    <location>
        <begin position="27"/>
        <end position="84"/>
    </location>
</feature>
<dbReference type="Proteomes" id="UP000018468">
    <property type="component" value="Linkage group LG7"/>
</dbReference>
<keyword evidence="3" id="KW-1185">Reference proteome</keyword>
<dbReference type="GeneTree" id="ENSGT00390000011709"/>
<dbReference type="FunCoup" id="W5NC82">
    <property type="interactions" value="1"/>
</dbReference>
<dbReference type="GO" id="GO:0051726">
    <property type="term" value="P:regulation of cell cycle"/>
    <property type="evidence" value="ECO:0007669"/>
    <property type="project" value="InterPro"/>
</dbReference>
<organism evidence="2 3">
    <name type="scientific">Lepisosteus oculatus</name>
    <name type="common">Spotted gar</name>
    <dbReference type="NCBI Taxonomy" id="7918"/>
    <lineage>
        <taxon>Eukaryota</taxon>
        <taxon>Metazoa</taxon>
        <taxon>Chordata</taxon>
        <taxon>Craniata</taxon>
        <taxon>Vertebrata</taxon>
        <taxon>Euteleostomi</taxon>
        <taxon>Actinopterygii</taxon>
        <taxon>Neopterygii</taxon>
        <taxon>Holostei</taxon>
        <taxon>Semionotiformes</taxon>
        <taxon>Lepisosteidae</taxon>
        <taxon>Lepisosteus</taxon>
    </lineage>
</organism>
<feature type="compositionally biased region" description="Basic and acidic residues" evidence="1">
    <location>
        <begin position="27"/>
        <end position="37"/>
    </location>
</feature>
<proteinExistence type="predicted"/>
<dbReference type="InParanoid" id="W5NC82"/>
<evidence type="ECO:0000313" key="3">
    <source>
        <dbReference type="Proteomes" id="UP000018468"/>
    </source>
</evidence>
<dbReference type="AlphaFoldDB" id="W5NC82"/>